<gene>
    <name evidence="1" type="ORF">D2965_08440</name>
</gene>
<proteinExistence type="predicted"/>
<sequence length="73" mass="8656">MSDTRDELKEYECMMDRKHKAITIYAKQVKYFEVELENVSENEAIEQAKAQINCRDIEADDEEVLIDDMDIHD</sequence>
<evidence type="ECO:0000313" key="2">
    <source>
        <dbReference type="Proteomes" id="UP000277803"/>
    </source>
</evidence>
<dbReference type="RefSeq" id="WP_119982881.1">
    <property type="nucleotide sequence ID" value="NZ_QXZZ01000036.1"/>
</dbReference>
<dbReference type="EMBL" id="QXZZ01000036">
    <property type="protein sequence ID" value="RJY49984.1"/>
    <property type="molecule type" value="Genomic_DNA"/>
</dbReference>
<organism evidence="1 2">
    <name type="scientific">Veillonella atypica</name>
    <dbReference type="NCBI Taxonomy" id="39777"/>
    <lineage>
        <taxon>Bacteria</taxon>
        <taxon>Bacillati</taxon>
        <taxon>Bacillota</taxon>
        <taxon>Negativicutes</taxon>
        <taxon>Veillonellales</taxon>
        <taxon>Veillonellaceae</taxon>
        <taxon>Veillonella</taxon>
    </lineage>
</organism>
<reference evidence="1 2" key="1">
    <citation type="submission" date="2018-09" db="EMBL/GenBank/DDBJ databases">
        <title>Genome sequence of Veillonella atypica isolated from periodontal Korean patients.</title>
        <authorList>
            <person name="Lee J.-H."/>
            <person name="Moon J.-H."/>
            <person name="Shin S.-Y."/>
        </authorList>
    </citation>
    <scope>NUCLEOTIDE SEQUENCE [LARGE SCALE GENOMIC DNA]</scope>
    <source>
        <strain evidence="1 2">KHUD_V1</strain>
    </source>
</reference>
<protein>
    <submittedName>
        <fullName evidence="1">Uncharacterized protein</fullName>
    </submittedName>
</protein>
<comment type="caution">
    <text evidence="1">The sequence shown here is derived from an EMBL/GenBank/DDBJ whole genome shotgun (WGS) entry which is preliminary data.</text>
</comment>
<evidence type="ECO:0000313" key="1">
    <source>
        <dbReference type="EMBL" id="RJY49984.1"/>
    </source>
</evidence>
<accession>A0A3A6VZ33</accession>
<dbReference type="Proteomes" id="UP000277803">
    <property type="component" value="Unassembled WGS sequence"/>
</dbReference>
<dbReference type="AlphaFoldDB" id="A0A3A6VZ33"/>
<name>A0A3A6VZ33_9FIRM</name>